<proteinExistence type="predicted"/>
<dbReference type="EMBL" id="BK016159">
    <property type="protein sequence ID" value="DAF99044.1"/>
    <property type="molecule type" value="Genomic_DNA"/>
</dbReference>
<evidence type="ECO:0000313" key="1">
    <source>
        <dbReference type="EMBL" id="DAF99044.1"/>
    </source>
</evidence>
<name>A0A8S5UX66_9CAUD</name>
<protein>
    <submittedName>
        <fullName evidence="1">SARAH domain protein</fullName>
    </submittedName>
</protein>
<accession>A0A8S5UX66</accession>
<sequence length="52" mass="5929">MTVREIVRKIALLDKLSKKCFNCEDLLESEADAIAQLLDEYRNTILDATVSE</sequence>
<reference evidence="1" key="1">
    <citation type="journal article" date="2021" name="Proc. Natl. Acad. Sci. U.S.A.">
        <title>A Catalog of Tens of Thousands of Viruses from Human Metagenomes Reveals Hidden Associations with Chronic Diseases.</title>
        <authorList>
            <person name="Tisza M.J."/>
            <person name="Buck C.B."/>
        </authorList>
    </citation>
    <scope>NUCLEOTIDE SEQUENCE</scope>
    <source>
        <strain evidence="1">CtDmR33</strain>
    </source>
</reference>
<organism evidence="1">
    <name type="scientific">Siphoviridae sp. ctDmR33</name>
    <dbReference type="NCBI Taxonomy" id="2825389"/>
    <lineage>
        <taxon>Viruses</taxon>
        <taxon>Duplodnaviria</taxon>
        <taxon>Heunggongvirae</taxon>
        <taxon>Uroviricota</taxon>
        <taxon>Caudoviricetes</taxon>
    </lineage>
</organism>